<keyword evidence="6" id="KW-1185">Reference proteome</keyword>
<evidence type="ECO:0000259" key="4">
    <source>
        <dbReference type="PROSITE" id="PS50522"/>
    </source>
</evidence>
<dbReference type="PANTHER" id="PTHR45661:SF3">
    <property type="entry name" value="IG-LIKE DOMAIN-CONTAINING PROTEIN"/>
    <property type="match status" value="1"/>
</dbReference>
<reference evidence="6" key="1">
    <citation type="journal article" date="2023" name="Commun. Biol.">
        <title>Genome analysis of Parmales, the sister group of diatoms, reveals the evolutionary specialization of diatoms from phago-mixotrophs to photoautotrophs.</title>
        <authorList>
            <person name="Ban H."/>
            <person name="Sato S."/>
            <person name="Yoshikawa S."/>
            <person name="Yamada K."/>
            <person name="Nakamura Y."/>
            <person name="Ichinomiya M."/>
            <person name="Sato N."/>
            <person name="Blanc-Mathieu R."/>
            <person name="Endo H."/>
            <person name="Kuwata A."/>
            <person name="Ogata H."/>
        </authorList>
    </citation>
    <scope>NUCLEOTIDE SEQUENCE [LARGE SCALE GENOMIC DNA]</scope>
    <source>
        <strain evidence="6">NIES 3700</strain>
    </source>
</reference>
<feature type="domain" description="RdRp catalytic" evidence="4">
    <location>
        <begin position="86"/>
        <end position="156"/>
    </location>
</feature>
<sequence>MGKKACRYAVNLVVVEIPEGVERIGDYAFDECINLNTVSFPTTLTYIVGGAFFCCSSLENVDLLHTNLQQLGDKAFVGCSKLKSMTIPDSIKTLGHNVFIDCSNLVPASIDISPWEDEDDEPPVDITSEVVAYLRDQQRIAAELTSKLTTDVTAPL</sequence>
<evidence type="ECO:0000256" key="3">
    <source>
        <dbReference type="ARBA" id="ARBA00022953"/>
    </source>
</evidence>
<evidence type="ECO:0000256" key="2">
    <source>
        <dbReference type="ARBA" id="ARBA00022741"/>
    </source>
</evidence>
<dbReference type="InterPro" id="IPR053139">
    <property type="entry name" value="Surface_bspA-like"/>
</dbReference>
<dbReference type="OrthoDB" id="415426at2759"/>
<protein>
    <recommendedName>
        <fullName evidence="1">RNA-directed RNA polymerase</fullName>
        <ecNumber evidence="1">2.7.7.48</ecNumber>
    </recommendedName>
</protein>
<dbReference type="GO" id="GO:0000166">
    <property type="term" value="F:nucleotide binding"/>
    <property type="evidence" value="ECO:0007669"/>
    <property type="project" value="UniProtKB-KW"/>
</dbReference>
<organism evidence="5 6">
    <name type="scientific">Triparma laevis f. longispina</name>
    <dbReference type="NCBI Taxonomy" id="1714387"/>
    <lineage>
        <taxon>Eukaryota</taxon>
        <taxon>Sar</taxon>
        <taxon>Stramenopiles</taxon>
        <taxon>Ochrophyta</taxon>
        <taxon>Bolidophyceae</taxon>
        <taxon>Parmales</taxon>
        <taxon>Triparmaceae</taxon>
        <taxon>Triparma</taxon>
    </lineage>
</organism>
<dbReference type="Proteomes" id="UP001165122">
    <property type="component" value="Unassembled WGS sequence"/>
</dbReference>
<dbReference type="SUPFAM" id="SSF52058">
    <property type="entry name" value="L domain-like"/>
    <property type="match status" value="1"/>
</dbReference>
<dbReference type="InterPro" id="IPR026906">
    <property type="entry name" value="LRR_5"/>
</dbReference>
<dbReference type="Gene3D" id="3.80.10.10">
    <property type="entry name" value="Ribonuclease Inhibitor"/>
    <property type="match status" value="1"/>
</dbReference>
<proteinExistence type="predicted"/>
<gene>
    <name evidence="5" type="ORF">TrLO_g3375</name>
</gene>
<evidence type="ECO:0000256" key="1">
    <source>
        <dbReference type="ARBA" id="ARBA00012494"/>
    </source>
</evidence>
<name>A0A9W7AM32_9STRA</name>
<comment type="caution">
    <text evidence="5">The sequence shown here is derived from an EMBL/GenBank/DDBJ whole genome shotgun (WGS) entry which is preliminary data.</text>
</comment>
<dbReference type="GO" id="GO:0019079">
    <property type="term" value="P:viral genome replication"/>
    <property type="evidence" value="ECO:0007669"/>
    <property type="project" value="InterPro"/>
</dbReference>
<dbReference type="GO" id="GO:0003968">
    <property type="term" value="F:RNA-directed RNA polymerase activity"/>
    <property type="evidence" value="ECO:0007669"/>
    <property type="project" value="UniProtKB-EC"/>
</dbReference>
<evidence type="ECO:0000313" key="5">
    <source>
        <dbReference type="EMBL" id="GMH74757.1"/>
    </source>
</evidence>
<dbReference type="EMBL" id="BRXW01000701">
    <property type="protein sequence ID" value="GMH74757.1"/>
    <property type="molecule type" value="Genomic_DNA"/>
</dbReference>
<dbReference type="PANTHER" id="PTHR45661">
    <property type="entry name" value="SURFACE ANTIGEN"/>
    <property type="match status" value="1"/>
</dbReference>
<keyword evidence="2" id="KW-0547">Nucleotide-binding</keyword>
<dbReference type="Pfam" id="PF13306">
    <property type="entry name" value="LRR_5"/>
    <property type="match status" value="1"/>
</dbReference>
<dbReference type="InterPro" id="IPR032675">
    <property type="entry name" value="LRR_dom_sf"/>
</dbReference>
<dbReference type="AlphaFoldDB" id="A0A9W7AM32"/>
<accession>A0A9W7AM32</accession>
<evidence type="ECO:0000313" key="6">
    <source>
        <dbReference type="Proteomes" id="UP001165122"/>
    </source>
</evidence>
<dbReference type="PROSITE" id="PS50522">
    <property type="entry name" value="RDRP_PHAGE"/>
    <property type="match status" value="1"/>
</dbReference>
<dbReference type="InterPro" id="IPR007096">
    <property type="entry name" value="RNA-dir_Rpol_cat_phage"/>
</dbReference>
<keyword evidence="3" id="KW-0693">Viral RNA replication</keyword>
<dbReference type="EC" id="2.7.7.48" evidence="1"/>